<name>A0A0E2H4V1_9FIRM</name>
<dbReference type="HOGENOM" id="CLU_2631901_0_0_9"/>
<comment type="caution">
    <text evidence="1">The sequence shown here is derived from an EMBL/GenBank/DDBJ whole genome shotgun (WGS) entry which is preliminary data.</text>
</comment>
<accession>A0A0E2H4V1</accession>
<evidence type="ECO:0000313" key="1">
    <source>
        <dbReference type="EMBL" id="ENZ09602.1"/>
    </source>
</evidence>
<protein>
    <submittedName>
        <fullName evidence="1">Uncharacterized protein</fullName>
    </submittedName>
</protein>
<dbReference type="Proteomes" id="UP000013085">
    <property type="component" value="Unassembled WGS sequence"/>
</dbReference>
<sequence>MKYKDTLLWKKLEGNISVKNQHAMESLCDAAITMLKTVRDTFPTYTLHDEVHVVNVIHAIEKCRRPCVSCKRNVSQI</sequence>
<proteinExistence type="predicted"/>
<gene>
    <name evidence="1" type="ORF">HMPREF1090_04428</name>
</gene>
<dbReference type="EMBL" id="AGYR01000050">
    <property type="protein sequence ID" value="ENZ09602.1"/>
    <property type="molecule type" value="Genomic_DNA"/>
</dbReference>
<evidence type="ECO:0000313" key="2">
    <source>
        <dbReference type="Proteomes" id="UP000013085"/>
    </source>
</evidence>
<dbReference type="AlphaFoldDB" id="A0A0E2H4V1"/>
<organism evidence="1 2">
    <name type="scientific">[Clostridium] clostridioforme 90A8</name>
    <dbReference type="NCBI Taxonomy" id="999408"/>
    <lineage>
        <taxon>Bacteria</taxon>
        <taxon>Bacillati</taxon>
        <taxon>Bacillota</taxon>
        <taxon>Clostridia</taxon>
        <taxon>Lachnospirales</taxon>
        <taxon>Lachnospiraceae</taxon>
        <taxon>Enterocloster</taxon>
    </lineage>
</organism>
<dbReference type="PATRIC" id="fig|999408.3.peg.4755"/>
<reference evidence="1 2" key="1">
    <citation type="submission" date="2013-01" db="EMBL/GenBank/DDBJ databases">
        <title>The Genome Sequence of Clostridium clostridioforme 90A8.</title>
        <authorList>
            <consortium name="The Broad Institute Genome Sequencing Platform"/>
            <person name="Earl A."/>
            <person name="Ward D."/>
            <person name="Feldgarden M."/>
            <person name="Gevers D."/>
            <person name="Courvalin P."/>
            <person name="Lambert T."/>
            <person name="Walker B."/>
            <person name="Young S.K."/>
            <person name="Zeng Q."/>
            <person name="Gargeya S."/>
            <person name="Fitzgerald M."/>
            <person name="Haas B."/>
            <person name="Abouelleil A."/>
            <person name="Alvarado L."/>
            <person name="Arachchi H.M."/>
            <person name="Berlin A.M."/>
            <person name="Chapman S.B."/>
            <person name="Dewar J."/>
            <person name="Goldberg J."/>
            <person name="Griggs A."/>
            <person name="Gujja S."/>
            <person name="Hansen M."/>
            <person name="Howarth C."/>
            <person name="Imamovic A."/>
            <person name="Larimer J."/>
            <person name="McCowan C."/>
            <person name="Murphy C."/>
            <person name="Neiman D."/>
            <person name="Pearson M."/>
            <person name="Priest M."/>
            <person name="Roberts A."/>
            <person name="Saif S."/>
            <person name="Shea T."/>
            <person name="Sisk P."/>
            <person name="Sykes S."/>
            <person name="Wortman J."/>
            <person name="Nusbaum C."/>
            <person name="Birren B."/>
        </authorList>
    </citation>
    <scope>NUCLEOTIDE SEQUENCE [LARGE SCALE GENOMIC DNA]</scope>
    <source>
        <strain evidence="1 2">90A8</strain>
    </source>
</reference>